<sequence length="370" mass="42041">MHKTLVTIKSKMKKNFYILMIFVPTLVSAQPVRSTFSGQVTELDNSIFKKDKYWRGADGAASINLGKGRILWLFSDSIIDEKGTGKRANANTMIRNSVAIQRGHNLETADLTFFYKGTNKEPKDFFNLPGDNWFWTGHGTMVNNKLIIFLFEERSTKTGIGFEAVGWHVAIVDNPKDAPNDWNINYFKGTDTFGVIVGSSAVLKSDQYIYAYGVKEPSKHRVYLLRFDSNKFMQGDFSNAHWWVDGSWKNKINKEPIESSLFWGQTEFSVHYDKKFDRYVQIQTFGHGKASIGYRLSKNPEGPWSDPVTLYTPALGHPKEFVYTANAHPELGSDSGLIVTYNVNNGILNELITNENIYFPRIVNLAVIDK</sequence>
<proteinExistence type="predicted"/>
<keyword evidence="1" id="KW-0732">Signal</keyword>
<evidence type="ECO:0000313" key="4">
    <source>
        <dbReference type="Proteomes" id="UP001172083"/>
    </source>
</evidence>
<dbReference type="InterPro" id="IPR025442">
    <property type="entry name" value="DUF4185"/>
</dbReference>
<dbReference type="RefSeq" id="WP_346759256.1">
    <property type="nucleotide sequence ID" value="NZ_JAUJEB010000004.1"/>
</dbReference>
<evidence type="ECO:0000259" key="2">
    <source>
        <dbReference type="Pfam" id="PF13810"/>
    </source>
</evidence>
<accession>A0ABT8LA84</accession>
<reference evidence="3" key="1">
    <citation type="submission" date="2023-06" db="EMBL/GenBank/DDBJ databases">
        <title>Genomic of Agaribacillus aureum.</title>
        <authorList>
            <person name="Wang G."/>
        </authorList>
    </citation>
    <scope>NUCLEOTIDE SEQUENCE</scope>
    <source>
        <strain evidence="3">BMA12</strain>
    </source>
</reference>
<comment type="caution">
    <text evidence="3">The sequence shown here is derived from an EMBL/GenBank/DDBJ whole genome shotgun (WGS) entry which is preliminary data.</text>
</comment>
<feature type="domain" description="DUF4185" evidence="2">
    <location>
        <begin position="198"/>
        <end position="337"/>
    </location>
</feature>
<evidence type="ECO:0000256" key="1">
    <source>
        <dbReference type="SAM" id="SignalP"/>
    </source>
</evidence>
<gene>
    <name evidence="3" type="ORF">QQ020_17715</name>
</gene>
<dbReference type="Pfam" id="PF13810">
    <property type="entry name" value="DUF4185"/>
    <property type="match status" value="1"/>
</dbReference>
<organism evidence="3 4">
    <name type="scientific">Agaribacillus aureus</name>
    <dbReference type="NCBI Taxonomy" id="3051825"/>
    <lineage>
        <taxon>Bacteria</taxon>
        <taxon>Pseudomonadati</taxon>
        <taxon>Bacteroidota</taxon>
        <taxon>Cytophagia</taxon>
        <taxon>Cytophagales</taxon>
        <taxon>Splendidivirgaceae</taxon>
        <taxon>Agaribacillus</taxon>
    </lineage>
</organism>
<evidence type="ECO:0000313" key="3">
    <source>
        <dbReference type="EMBL" id="MDN5213917.1"/>
    </source>
</evidence>
<feature type="signal peptide" evidence="1">
    <location>
        <begin position="1"/>
        <end position="29"/>
    </location>
</feature>
<dbReference type="EMBL" id="JAUJEB010000004">
    <property type="protein sequence ID" value="MDN5213917.1"/>
    <property type="molecule type" value="Genomic_DNA"/>
</dbReference>
<dbReference type="Proteomes" id="UP001172083">
    <property type="component" value="Unassembled WGS sequence"/>
</dbReference>
<keyword evidence="4" id="KW-1185">Reference proteome</keyword>
<protein>
    <submittedName>
        <fullName evidence="3">DUF4185 domain-containing protein</fullName>
    </submittedName>
</protein>
<name>A0ABT8LA84_9BACT</name>
<feature type="chain" id="PRO_5046037893" evidence="1">
    <location>
        <begin position="30"/>
        <end position="370"/>
    </location>
</feature>